<feature type="compositionally biased region" description="Basic and acidic residues" evidence="2">
    <location>
        <begin position="40"/>
        <end position="49"/>
    </location>
</feature>
<dbReference type="OMA" id="VNCVWDM"/>
<evidence type="ECO:0000256" key="2">
    <source>
        <dbReference type="SAM" id="MobiDB-lite"/>
    </source>
</evidence>
<evidence type="ECO:0000313" key="4">
    <source>
        <dbReference type="EMBL" id="KZF22797.1"/>
    </source>
</evidence>
<protein>
    <recommendedName>
        <fullName evidence="3">Oxidoreductase-like domain-containing protein</fullName>
    </recommendedName>
</protein>
<keyword evidence="1" id="KW-0175">Coiled coil</keyword>
<feature type="region of interest" description="Disordered" evidence="2">
    <location>
        <begin position="203"/>
        <end position="225"/>
    </location>
</feature>
<evidence type="ECO:0000313" key="5">
    <source>
        <dbReference type="Proteomes" id="UP000076632"/>
    </source>
</evidence>
<dbReference type="InterPro" id="IPR019180">
    <property type="entry name" value="Oxidoreductase-like_N"/>
</dbReference>
<accession>A0A165GZJ0</accession>
<name>A0A165GZJ0_XYLHT</name>
<feature type="compositionally biased region" description="Gly residues" evidence="2">
    <location>
        <begin position="213"/>
        <end position="225"/>
    </location>
</feature>
<dbReference type="Proteomes" id="UP000076632">
    <property type="component" value="Unassembled WGS sequence"/>
</dbReference>
<dbReference type="GeneID" id="28897722"/>
<dbReference type="PANTHER" id="PTHR21193:SF3">
    <property type="entry name" value="OXIDOREDUCTASE-LIKE DOMAIN-CONTAINING PROTEIN 1"/>
    <property type="match status" value="1"/>
</dbReference>
<dbReference type="EMBL" id="KV407458">
    <property type="protein sequence ID" value="KZF22797.1"/>
    <property type="molecule type" value="Genomic_DNA"/>
</dbReference>
<dbReference type="RefSeq" id="XP_018188352.1">
    <property type="nucleotide sequence ID" value="XM_018332585.1"/>
</dbReference>
<dbReference type="GO" id="GO:0005739">
    <property type="term" value="C:mitochondrion"/>
    <property type="evidence" value="ECO:0007669"/>
    <property type="project" value="TreeGrafter"/>
</dbReference>
<evidence type="ECO:0000256" key="1">
    <source>
        <dbReference type="SAM" id="Coils"/>
    </source>
</evidence>
<dbReference type="PANTHER" id="PTHR21193">
    <property type="entry name" value="OXIDOREDUCTASE-LIKE DOMAIN-CONTAINING PROTEIN 1"/>
    <property type="match status" value="1"/>
</dbReference>
<evidence type="ECO:0000259" key="3">
    <source>
        <dbReference type="Pfam" id="PF09791"/>
    </source>
</evidence>
<sequence length="264" mass="29262">MSHLSAINSLGLNASRIRIPTRRLGLQNSDRIGWRFQSHKSNDNGKENEVAGQEPPQAKPLSGYYKLLLNDPQYGTQPTQPTTRKPAATARKERSTKSDREERAAKARVVFGSRLAGPVERQARREEIASKSVTIAGIKVPPRPGEPDNCCMSGCVNCVWDRYRDELEEWAARTAEARQALQKQKEEERRISAAKEIKDVPQHVASSMDDDGGGSGSQWGTGLAGGTTAEQKDLFADIPIGIREFMRTEKKLKEKHLREGSARG</sequence>
<feature type="region of interest" description="Disordered" evidence="2">
    <location>
        <begin position="36"/>
        <end position="104"/>
    </location>
</feature>
<feature type="coiled-coil region" evidence="1">
    <location>
        <begin position="167"/>
        <end position="197"/>
    </location>
</feature>
<dbReference type="AlphaFoldDB" id="A0A165GZJ0"/>
<reference evidence="4 5" key="1">
    <citation type="journal article" date="2016" name="Fungal Biol.">
        <title>The genome of Xylona heveae provides a window into fungal endophytism.</title>
        <authorList>
            <person name="Gazis R."/>
            <person name="Kuo A."/>
            <person name="Riley R."/>
            <person name="LaButti K."/>
            <person name="Lipzen A."/>
            <person name="Lin J."/>
            <person name="Amirebrahimi M."/>
            <person name="Hesse C.N."/>
            <person name="Spatafora J.W."/>
            <person name="Henrissat B."/>
            <person name="Hainaut M."/>
            <person name="Grigoriev I.V."/>
            <person name="Hibbett D.S."/>
        </authorList>
    </citation>
    <scope>NUCLEOTIDE SEQUENCE [LARGE SCALE GENOMIC DNA]</scope>
    <source>
        <strain evidence="4 5">TC161</strain>
    </source>
</reference>
<dbReference type="OrthoDB" id="10064411at2759"/>
<dbReference type="Pfam" id="PF09791">
    <property type="entry name" value="Oxidored-like"/>
    <property type="match status" value="1"/>
</dbReference>
<feature type="domain" description="Oxidoreductase-like" evidence="3">
    <location>
        <begin position="134"/>
        <end position="178"/>
    </location>
</feature>
<dbReference type="InParanoid" id="A0A165GZJ0"/>
<proteinExistence type="predicted"/>
<feature type="compositionally biased region" description="Basic and acidic residues" evidence="2">
    <location>
        <begin position="90"/>
        <end position="104"/>
    </location>
</feature>
<dbReference type="InterPro" id="IPR039251">
    <property type="entry name" value="OXLD1"/>
</dbReference>
<dbReference type="STRING" id="1328760.A0A165GZJ0"/>
<keyword evidence="5" id="KW-1185">Reference proteome</keyword>
<gene>
    <name evidence="4" type="ORF">L228DRAFT_247184</name>
</gene>
<organism evidence="4 5">
    <name type="scientific">Xylona heveae (strain CBS 132557 / TC161)</name>
    <dbReference type="NCBI Taxonomy" id="1328760"/>
    <lineage>
        <taxon>Eukaryota</taxon>
        <taxon>Fungi</taxon>
        <taxon>Dikarya</taxon>
        <taxon>Ascomycota</taxon>
        <taxon>Pezizomycotina</taxon>
        <taxon>Xylonomycetes</taxon>
        <taxon>Xylonales</taxon>
        <taxon>Xylonaceae</taxon>
        <taxon>Xylona</taxon>
    </lineage>
</organism>